<sequence>MKKSKSITRAENKKHQQYITNMKLGGNPNKYGKSNTYKKPNIELSPSIPAWATTLSEYKSIETNKPINNAIPVKYEDEFAIREEIALKEKERKKQFVAVAYNKGGYVYLGENPPDEIVKSIGKK</sequence>
<evidence type="ECO:0000313" key="1">
    <source>
        <dbReference type="EMBL" id="QCG76213.1"/>
    </source>
</evidence>
<protein>
    <submittedName>
        <fullName evidence="1">Uncharacterized protein</fullName>
    </submittedName>
</protein>
<gene>
    <name evidence="1" type="ORF">EST35_0332</name>
</gene>
<proteinExistence type="predicted"/>
<accession>A0A4Y5JYF3</accession>
<keyword evidence="2" id="KW-1185">Reference proteome</keyword>
<dbReference type="EMBL" id="MK797984">
    <property type="protein sequence ID" value="QCG76213.1"/>
    <property type="molecule type" value="Genomic_DNA"/>
</dbReference>
<evidence type="ECO:0000313" key="2">
    <source>
        <dbReference type="Proteomes" id="UP000316733"/>
    </source>
</evidence>
<reference evidence="2" key="1">
    <citation type="journal article" date="2020" name="bioRxiv">
        <title>Integrative omics analysis of Pseudomonas aeruginosa virus PA5oct highlights the molecular complexity of jumbo phages.</title>
        <authorList>
            <person name="Lood C."/>
            <person name="Danis-Wlodarczyk K."/>
            <person name="Blasdel B.G."/>
            <person name="Jang H.B."/>
            <person name="Vandenheuvel D."/>
            <person name="Briers Y."/>
            <person name="Noben J.-P."/>
            <person name="van Noort V."/>
            <person name="Drulis-Kawa Z."/>
            <person name="Lavigne R."/>
        </authorList>
    </citation>
    <scope>NUCLEOTIDE SEQUENCE [LARGE SCALE GENOMIC DNA]</scope>
</reference>
<organism evidence="1 2">
    <name type="scientific">Pseudomonas phage vB_PaeM_PA5oct</name>
    <dbReference type="NCBI Taxonomy" id="2163605"/>
    <lineage>
        <taxon>Viruses</taxon>
        <taxon>Duplodnaviria</taxon>
        <taxon>Heunggongvirae</taxon>
        <taxon>Uroviricota</taxon>
        <taxon>Caudoviricetes</taxon>
        <taxon>Arenbergviridae</taxon>
        <taxon>Wroclawvirus</taxon>
        <taxon>Wroclawvirus PA5oct</taxon>
    </lineage>
</organism>
<name>A0A4Y5JYF3_9CAUD</name>
<dbReference type="Proteomes" id="UP000316733">
    <property type="component" value="Segment"/>
</dbReference>